<feature type="region of interest" description="Disordered" evidence="1">
    <location>
        <begin position="130"/>
        <end position="198"/>
    </location>
</feature>
<protein>
    <recommendedName>
        <fullName evidence="3">DDE Tnp4 domain-containing protein</fullName>
    </recommendedName>
</protein>
<feature type="compositionally biased region" description="Low complexity" evidence="1">
    <location>
        <begin position="173"/>
        <end position="187"/>
    </location>
</feature>
<gene>
    <name evidence="2" type="ORF">Scaly_2208400</name>
</gene>
<reference evidence="2" key="1">
    <citation type="submission" date="2020-06" db="EMBL/GenBank/DDBJ databases">
        <authorList>
            <person name="Li T."/>
            <person name="Hu X."/>
            <person name="Zhang T."/>
            <person name="Song X."/>
            <person name="Zhang H."/>
            <person name="Dai N."/>
            <person name="Sheng W."/>
            <person name="Hou X."/>
            <person name="Wei L."/>
        </authorList>
    </citation>
    <scope>NUCLEOTIDE SEQUENCE</scope>
    <source>
        <strain evidence="2">KEN8</strain>
        <tissue evidence="2">Leaf</tissue>
    </source>
</reference>
<accession>A0AAW2MQP1</accession>
<proteinExistence type="predicted"/>
<reference evidence="2" key="2">
    <citation type="journal article" date="2024" name="Plant">
        <title>Genomic evolution and insights into agronomic trait innovations of Sesamum species.</title>
        <authorList>
            <person name="Miao H."/>
            <person name="Wang L."/>
            <person name="Qu L."/>
            <person name="Liu H."/>
            <person name="Sun Y."/>
            <person name="Le M."/>
            <person name="Wang Q."/>
            <person name="Wei S."/>
            <person name="Zheng Y."/>
            <person name="Lin W."/>
            <person name="Duan Y."/>
            <person name="Cao H."/>
            <person name="Xiong S."/>
            <person name="Wang X."/>
            <person name="Wei L."/>
            <person name="Li C."/>
            <person name="Ma Q."/>
            <person name="Ju M."/>
            <person name="Zhao R."/>
            <person name="Li G."/>
            <person name="Mu C."/>
            <person name="Tian Q."/>
            <person name="Mei H."/>
            <person name="Zhang T."/>
            <person name="Gao T."/>
            <person name="Zhang H."/>
        </authorList>
    </citation>
    <scope>NUCLEOTIDE SEQUENCE</scope>
    <source>
        <strain evidence="2">KEN8</strain>
    </source>
</reference>
<organism evidence="2">
    <name type="scientific">Sesamum calycinum</name>
    <dbReference type="NCBI Taxonomy" id="2727403"/>
    <lineage>
        <taxon>Eukaryota</taxon>
        <taxon>Viridiplantae</taxon>
        <taxon>Streptophyta</taxon>
        <taxon>Embryophyta</taxon>
        <taxon>Tracheophyta</taxon>
        <taxon>Spermatophyta</taxon>
        <taxon>Magnoliopsida</taxon>
        <taxon>eudicotyledons</taxon>
        <taxon>Gunneridae</taxon>
        <taxon>Pentapetalae</taxon>
        <taxon>asterids</taxon>
        <taxon>lamiids</taxon>
        <taxon>Lamiales</taxon>
        <taxon>Pedaliaceae</taxon>
        <taxon>Sesamum</taxon>
    </lineage>
</organism>
<evidence type="ECO:0000313" key="2">
    <source>
        <dbReference type="EMBL" id="KAL0333069.1"/>
    </source>
</evidence>
<name>A0AAW2MQP1_9LAMI</name>
<dbReference type="AlphaFoldDB" id="A0AAW2MQP1"/>
<feature type="compositionally biased region" description="Low complexity" evidence="1">
    <location>
        <begin position="293"/>
        <end position="304"/>
    </location>
</feature>
<evidence type="ECO:0008006" key="3">
    <source>
        <dbReference type="Google" id="ProtNLM"/>
    </source>
</evidence>
<feature type="region of interest" description="Disordered" evidence="1">
    <location>
        <begin position="285"/>
        <end position="307"/>
    </location>
</feature>
<evidence type="ECO:0000256" key="1">
    <source>
        <dbReference type="SAM" id="MobiDB-lite"/>
    </source>
</evidence>
<dbReference type="EMBL" id="JACGWM010000013">
    <property type="protein sequence ID" value="KAL0333069.1"/>
    <property type="molecule type" value="Genomic_DNA"/>
</dbReference>
<sequence>MILDELEEDPEEDPMEYQDDEAVDHHQYVRPFMTNTLIRIDSGIGDSSKMASSTHNSAESWSLKRVNFDITIFGVCRGSVVVFTYCSWFTYNSQYYDIVLVSYYEYVNVRKEHHSRWHCTIAAYPPPGFQTTSVSDDEQMMGANSGSRRSREDYEDTTFSQSQPMSKPDGYFSNTPTQSFTSPSSSKRPTRREVSELHSKKCETIDKLNESLQGKIDRTGQKATKSIERCVDELTKFKDLLDCVFTIALEHFHSHSTRTIFLWLDDENKLRWLYSLGKTMASASEGAANETNSSSGTPGTPQGSRWEGSAADARVLNHVVSQDPIFPFPPIGKYYLVDAGFTNYQCFLAPYRGDAELPSSAPSGFSYRLLYTSQHRPHGISQILGAIWISKGGPLDIER</sequence>
<comment type="caution">
    <text evidence="2">The sequence shown here is derived from an EMBL/GenBank/DDBJ whole genome shotgun (WGS) entry which is preliminary data.</text>
</comment>